<dbReference type="EMBL" id="CP064954">
    <property type="protein sequence ID" value="QPK79650.1"/>
    <property type="molecule type" value="Genomic_DNA"/>
</dbReference>
<dbReference type="RefSeq" id="WP_165008434.1">
    <property type="nucleotide sequence ID" value="NZ_CP064954.1"/>
</dbReference>
<gene>
    <name evidence="2" type="ORF">G7Y31_02785</name>
</gene>
<feature type="transmembrane region" description="Helical" evidence="1">
    <location>
        <begin position="86"/>
        <end position="104"/>
    </location>
</feature>
<evidence type="ECO:0000313" key="3">
    <source>
        <dbReference type="Proteomes" id="UP000594681"/>
    </source>
</evidence>
<keyword evidence="1" id="KW-0472">Membrane</keyword>
<keyword evidence="1" id="KW-0812">Transmembrane</keyword>
<feature type="transmembrane region" description="Helical" evidence="1">
    <location>
        <begin position="142"/>
        <end position="164"/>
    </location>
</feature>
<dbReference type="Proteomes" id="UP000594681">
    <property type="component" value="Chromosome"/>
</dbReference>
<keyword evidence="1" id="KW-1133">Transmembrane helix</keyword>
<feature type="transmembrane region" description="Helical" evidence="1">
    <location>
        <begin position="42"/>
        <end position="66"/>
    </location>
</feature>
<feature type="transmembrane region" description="Helical" evidence="1">
    <location>
        <begin position="111"/>
        <end position="130"/>
    </location>
</feature>
<evidence type="ECO:0000256" key="1">
    <source>
        <dbReference type="SAM" id="Phobius"/>
    </source>
</evidence>
<name>A0A7T0PBP6_9CORY</name>
<dbReference type="KEGG" id="cliz:G7Y31_02785"/>
<keyword evidence="3" id="KW-1185">Reference proteome</keyword>
<reference evidence="2 3" key="1">
    <citation type="submission" date="2020-11" db="EMBL/GenBank/DDBJ databases">
        <title>Corynebacterium sp. ZJ-599.</title>
        <authorList>
            <person name="Zhou J."/>
        </authorList>
    </citation>
    <scope>NUCLEOTIDE SEQUENCE [LARGE SCALE GENOMIC DNA]</scope>
    <source>
        <strain evidence="2 3">ZJ-599</strain>
    </source>
</reference>
<accession>A0A7T0PBP6</accession>
<dbReference type="AlphaFoldDB" id="A0A7T0PBP6"/>
<sequence>MTTFAVTGPPAFLVATGVVVALIAVPMSFAAVRIRGSSAKKVVVLCAAGFAWSFIPALVFFGWLAPPAAAYSLSGNPPTLFEDPELRFLLVALPVWVFIVWKYIENALELILFTLLLTCGLASAGFITTAGNGPQDPLQQVLFGLAAVSWCVPVSCLPPVLTWWTRDVFRAVRNPDSRQTTRNPINAPAASEAACNQAAHAPMNPAKRS</sequence>
<proteinExistence type="predicted"/>
<feature type="transmembrane region" description="Helical" evidence="1">
    <location>
        <begin position="12"/>
        <end position="30"/>
    </location>
</feature>
<evidence type="ECO:0000313" key="2">
    <source>
        <dbReference type="EMBL" id="QPK79650.1"/>
    </source>
</evidence>
<protein>
    <submittedName>
        <fullName evidence="2">Uncharacterized protein</fullName>
    </submittedName>
</protein>
<organism evidence="2 3">
    <name type="scientific">Corynebacterium lizhenjunii</name>
    <dbReference type="NCBI Taxonomy" id="2709394"/>
    <lineage>
        <taxon>Bacteria</taxon>
        <taxon>Bacillati</taxon>
        <taxon>Actinomycetota</taxon>
        <taxon>Actinomycetes</taxon>
        <taxon>Mycobacteriales</taxon>
        <taxon>Corynebacteriaceae</taxon>
        <taxon>Corynebacterium</taxon>
    </lineage>
</organism>